<evidence type="ECO:0000256" key="1">
    <source>
        <dbReference type="SAM" id="SignalP"/>
    </source>
</evidence>
<name>A0AAJ2EVY9_9PSED</name>
<keyword evidence="1" id="KW-0732">Signal</keyword>
<proteinExistence type="predicted"/>
<dbReference type="RefSeq" id="WP_309757862.1">
    <property type="nucleotide sequence ID" value="NZ_JAVJAF010000001.1"/>
</dbReference>
<feature type="chain" id="PRO_5042518670" evidence="1">
    <location>
        <begin position="27"/>
        <end position="170"/>
    </location>
</feature>
<organism evidence="2 3">
    <name type="scientific">Pseudomonas oryzihabitans</name>
    <dbReference type="NCBI Taxonomy" id="47885"/>
    <lineage>
        <taxon>Bacteria</taxon>
        <taxon>Pseudomonadati</taxon>
        <taxon>Pseudomonadota</taxon>
        <taxon>Gammaproteobacteria</taxon>
        <taxon>Pseudomonadales</taxon>
        <taxon>Pseudomonadaceae</taxon>
        <taxon>Pseudomonas</taxon>
    </lineage>
</organism>
<evidence type="ECO:0000313" key="2">
    <source>
        <dbReference type="EMBL" id="MDR6234253.1"/>
    </source>
</evidence>
<dbReference type="PROSITE" id="PS51257">
    <property type="entry name" value="PROKAR_LIPOPROTEIN"/>
    <property type="match status" value="1"/>
</dbReference>
<feature type="signal peptide" evidence="1">
    <location>
        <begin position="1"/>
        <end position="26"/>
    </location>
</feature>
<sequence>MPYKGWGVTGLALVLAGLSGCQTPNADNYASNVYTVNQVNARQLARTVNILAILPAKIEVNDTSSQQNTQLIGALLGVVTGAVLGNSLGGAGGGMLGGIGGGALGAAGGSVLPHTRLVDGVSITYADAGETFNSAQVGLPCQFAPGTAIMVASSPTETRIQPNATCPVAR</sequence>
<reference evidence="2" key="1">
    <citation type="submission" date="2023-08" db="EMBL/GenBank/DDBJ databases">
        <title>Functional and genomic diversity of the sorghum phyllosphere microbiome.</title>
        <authorList>
            <person name="Shade A."/>
        </authorList>
    </citation>
    <scope>NUCLEOTIDE SEQUENCE</scope>
    <source>
        <strain evidence="2">SORGH_AS_0201</strain>
    </source>
</reference>
<protein>
    <submittedName>
        <fullName evidence="2">Outer membrane lipoprotein SlyB</fullName>
    </submittedName>
</protein>
<dbReference type="AlphaFoldDB" id="A0AAJ2EVY9"/>
<gene>
    <name evidence="2" type="ORF">QE440_001994</name>
</gene>
<evidence type="ECO:0000313" key="3">
    <source>
        <dbReference type="Proteomes" id="UP001268036"/>
    </source>
</evidence>
<comment type="caution">
    <text evidence="2">The sequence shown here is derived from an EMBL/GenBank/DDBJ whole genome shotgun (WGS) entry which is preliminary data.</text>
</comment>
<dbReference type="EMBL" id="JAVJAF010000001">
    <property type="protein sequence ID" value="MDR6234253.1"/>
    <property type="molecule type" value="Genomic_DNA"/>
</dbReference>
<accession>A0AAJ2EVY9</accession>
<dbReference type="Proteomes" id="UP001268036">
    <property type="component" value="Unassembled WGS sequence"/>
</dbReference>
<keyword evidence="2" id="KW-0449">Lipoprotein</keyword>